<feature type="region of interest" description="Disordered" evidence="1">
    <location>
        <begin position="171"/>
        <end position="192"/>
    </location>
</feature>
<protein>
    <submittedName>
        <fullName evidence="2">Uncharacterized protein</fullName>
    </submittedName>
</protein>
<keyword evidence="3" id="KW-1185">Reference proteome</keyword>
<reference evidence="2" key="1">
    <citation type="submission" date="2022-07" db="EMBL/GenBank/DDBJ databases">
        <title>Fungi with potential for degradation of polypropylene.</title>
        <authorList>
            <person name="Gostincar C."/>
        </authorList>
    </citation>
    <scope>NUCLEOTIDE SEQUENCE</scope>
    <source>
        <strain evidence="2">EXF-13287</strain>
    </source>
</reference>
<dbReference type="Proteomes" id="UP001174691">
    <property type="component" value="Unassembled WGS sequence"/>
</dbReference>
<comment type="caution">
    <text evidence="2">The sequence shown here is derived from an EMBL/GenBank/DDBJ whole genome shotgun (WGS) entry which is preliminary data.</text>
</comment>
<evidence type="ECO:0000256" key="1">
    <source>
        <dbReference type="SAM" id="MobiDB-lite"/>
    </source>
</evidence>
<organism evidence="2 3">
    <name type="scientific">Coniochaeta hoffmannii</name>
    <dbReference type="NCBI Taxonomy" id="91930"/>
    <lineage>
        <taxon>Eukaryota</taxon>
        <taxon>Fungi</taxon>
        <taxon>Dikarya</taxon>
        <taxon>Ascomycota</taxon>
        <taxon>Pezizomycotina</taxon>
        <taxon>Sordariomycetes</taxon>
        <taxon>Sordariomycetidae</taxon>
        <taxon>Coniochaetales</taxon>
        <taxon>Coniochaetaceae</taxon>
        <taxon>Coniochaeta</taxon>
    </lineage>
</organism>
<feature type="region of interest" description="Disordered" evidence="1">
    <location>
        <begin position="234"/>
        <end position="269"/>
    </location>
</feature>
<feature type="region of interest" description="Disordered" evidence="1">
    <location>
        <begin position="54"/>
        <end position="114"/>
    </location>
</feature>
<feature type="compositionally biased region" description="Polar residues" evidence="1">
    <location>
        <begin position="100"/>
        <end position="109"/>
    </location>
</feature>
<name>A0AA38S0J1_9PEZI</name>
<proteinExistence type="predicted"/>
<evidence type="ECO:0000313" key="2">
    <source>
        <dbReference type="EMBL" id="KAJ9151718.1"/>
    </source>
</evidence>
<sequence length="290" mass="30209">MGATSPTNGLTTPPPPAAQPLVYITGSPKINKQCVAEYLALLLGDEAILIDAPYTSTFTPPPPSSTPPSASSPTRQQPKDLRLPSTSSSSSSGAAKPCRSRSTSATTAINHHHHPPAPFFDPLLATLSSHPLRTAILTDAKRPANPDSICASQAASQTGRTLIRVVLTAPQASLPSPPPQHHKPPSHQRDDETATVTLELGDAGDSSSGDDPHAAALRIVQLLKEIDARRRRSQQGWEAVNDGNSRGSTAAGAGEVGGNGRRRGNGGKGACVCGVITPALTPAEEREMRY</sequence>
<evidence type="ECO:0000313" key="3">
    <source>
        <dbReference type="Proteomes" id="UP001174691"/>
    </source>
</evidence>
<accession>A0AA38S0J1</accession>
<dbReference type="EMBL" id="JANBVN010000060">
    <property type="protein sequence ID" value="KAJ9151718.1"/>
    <property type="molecule type" value="Genomic_DNA"/>
</dbReference>
<gene>
    <name evidence="2" type="ORF">NKR19_g4715</name>
</gene>
<dbReference type="AlphaFoldDB" id="A0AA38S0J1"/>